<evidence type="ECO:0000313" key="3">
    <source>
        <dbReference type="Proteomes" id="UP000233786"/>
    </source>
</evidence>
<gene>
    <name evidence="2" type="ORF">A8926_5387</name>
</gene>
<sequence>MSSSQRSQRSPDRTHHWASPRTITSLVLVVAAVVLVLENRQTVEIRIFVPLITMPMWTALAVMLVVGIVVGLLVSRPRK</sequence>
<protein>
    <submittedName>
        <fullName evidence="2">Uncharacterized protein DUF1049</fullName>
    </submittedName>
</protein>
<evidence type="ECO:0000256" key="1">
    <source>
        <dbReference type="SAM" id="Phobius"/>
    </source>
</evidence>
<reference evidence="2" key="1">
    <citation type="submission" date="2017-12" db="EMBL/GenBank/DDBJ databases">
        <title>Sequencing the genomes of 1000 Actinobacteria strains.</title>
        <authorList>
            <person name="Klenk H.-P."/>
        </authorList>
    </citation>
    <scope>NUCLEOTIDE SEQUENCE [LARGE SCALE GENOMIC DNA]</scope>
    <source>
        <strain evidence="2">DSM 44228</strain>
    </source>
</reference>
<keyword evidence="1" id="KW-1133">Transmembrane helix</keyword>
<dbReference type="EMBL" id="PJNB01000001">
    <property type="protein sequence ID" value="PKW17425.1"/>
    <property type="molecule type" value="Genomic_DNA"/>
</dbReference>
<feature type="transmembrane region" description="Helical" evidence="1">
    <location>
        <begin position="57"/>
        <end position="75"/>
    </location>
</feature>
<feature type="transmembrane region" description="Helical" evidence="1">
    <location>
        <begin position="21"/>
        <end position="37"/>
    </location>
</feature>
<keyword evidence="1" id="KW-0472">Membrane</keyword>
<organism evidence="2 3">
    <name type="scientific">Saccharopolyspora spinosa</name>
    <dbReference type="NCBI Taxonomy" id="60894"/>
    <lineage>
        <taxon>Bacteria</taxon>
        <taxon>Bacillati</taxon>
        <taxon>Actinomycetota</taxon>
        <taxon>Actinomycetes</taxon>
        <taxon>Pseudonocardiales</taxon>
        <taxon>Pseudonocardiaceae</taxon>
        <taxon>Saccharopolyspora</taxon>
    </lineage>
</organism>
<evidence type="ECO:0000313" key="2">
    <source>
        <dbReference type="EMBL" id="PKW17425.1"/>
    </source>
</evidence>
<dbReference type="Proteomes" id="UP000233786">
    <property type="component" value="Unassembled WGS sequence"/>
</dbReference>
<dbReference type="AlphaFoldDB" id="A0A2N3Y3D8"/>
<accession>A0A2N3Y3D8</accession>
<keyword evidence="3" id="KW-1185">Reference proteome</keyword>
<comment type="caution">
    <text evidence="2">The sequence shown here is derived from an EMBL/GenBank/DDBJ whole genome shotgun (WGS) entry which is preliminary data.</text>
</comment>
<name>A0A2N3Y3D8_SACSN</name>
<keyword evidence="1" id="KW-0812">Transmembrane</keyword>
<proteinExistence type="predicted"/>